<keyword evidence="2" id="KW-0813">Transport</keyword>
<evidence type="ECO:0000259" key="8">
    <source>
        <dbReference type="Pfam" id="PF01794"/>
    </source>
</evidence>
<comment type="caution">
    <text evidence="9">The sequence shown here is derived from an EMBL/GenBank/DDBJ whole genome shotgun (WGS) entry which is preliminary data.</text>
</comment>
<reference evidence="9" key="2">
    <citation type="journal article" date="2020" name="Microorganisms">
        <title>Osmotic Adaptation and Compatible Solute Biosynthesis of Phototrophic Bacteria as Revealed from Genome Analyses.</title>
        <authorList>
            <person name="Imhoff J.F."/>
            <person name="Rahn T."/>
            <person name="Kunzel S."/>
            <person name="Keller A."/>
            <person name="Neulinger S.C."/>
        </authorList>
    </citation>
    <scope>NUCLEOTIDE SEQUENCE</scope>
    <source>
        <strain evidence="9">LMG 28126</strain>
    </source>
</reference>
<feature type="domain" description="Ferric oxidoreductase" evidence="8">
    <location>
        <begin position="43"/>
        <end position="157"/>
    </location>
</feature>
<evidence type="ECO:0000256" key="4">
    <source>
        <dbReference type="ARBA" id="ARBA00022989"/>
    </source>
</evidence>
<feature type="transmembrane region" description="Helical" evidence="7">
    <location>
        <begin position="171"/>
        <end position="189"/>
    </location>
</feature>
<dbReference type="RefSeq" id="WP_201156601.1">
    <property type="nucleotide sequence ID" value="NZ_NHSD01000174.1"/>
</dbReference>
<evidence type="ECO:0000256" key="5">
    <source>
        <dbReference type="ARBA" id="ARBA00023004"/>
    </source>
</evidence>
<evidence type="ECO:0000313" key="10">
    <source>
        <dbReference type="Proteomes" id="UP000706333"/>
    </source>
</evidence>
<dbReference type="Proteomes" id="UP000706333">
    <property type="component" value="Unassembled WGS sequence"/>
</dbReference>
<dbReference type="GO" id="GO:0020037">
    <property type="term" value="F:heme binding"/>
    <property type="evidence" value="ECO:0007669"/>
    <property type="project" value="TreeGrafter"/>
</dbReference>
<keyword evidence="3 7" id="KW-0812">Transmembrane</keyword>
<proteinExistence type="predicted"/>
<evidence type="ECO:0000313" key="9">
    <source>
        <dbReference type="EMBL" id="MBK5926834.1"/>
    </source>
</evidence>
<evidence type="ECO:0000256" key="2">
    <source>
        <dbReference type="ARBA" id="ARBA00022448"/>
    </source>
</evidence>
<evidence type="ECO:0000256" key="7">
    <source>
        <dbReference type="SAM" id="Phobius"/>
    </source>
</evidence>
<evidence type="ECO:0000256" key="1">
    <source>
        <dbReference type="ARBA" id="ARBA00004141"/>
    </source>
</evidence>
<reference evidence="9" key="1">
    <citation type="submission" date="2017-05" db="EMBL/GenBank/DDBJ databases">
        <authorList>
            <person name="Imhoff J.F."/>
            <person name="Rahn T."/>
            <person name="Kuenzel S."/>
            <person name="Neulinger S.C."/>
        </authorList>
    </citation>
    <scope>NUCLEOTIDE SEQUENCE</scope>
    <source>
        <strain evidence="9">LMG 28126</strain>
    </source>
</reference>
<feature type="transmembrane region" description="Helical" evidence="7">
    <location>
        <begin position="46"/>
        <end position="64"/>
    </location>
</feature>
<feature type="transmembrane region" description="Helical" evidence="7">
    <location>
        <begin position="76"/>
        <end position="94"/>
    </location>
</feature>
<dbReference type="Pfam" id="PF01794">
    <property type="entry name" value="Ferric_reduct"/>
    <property type="match status" value="1"/>
</dbReference>
<keyword evidence="4 7" id="KW-1133">Transmembrane helix</keyword>
<gene>
    <name evidence="9" type="ORF">CCR87_05635</name>
</gene>
<dbReference type="InterPro" id="IPR013130">
    <property type="entry name" value="Fe3_Rdtase_TM_dom"/>
</dbReference>
<dbReference type="GO" id="GO:0016679">
    <property type="term" value="F:oxidoreductase activity, acting on diphenols and related substances as donors"/>
    <property type="evidence" value="ECO:0007669"/>
    <property type="project" value="TreeGrafter"/>
</dbReference>
<evidence type="ECO:0000256" key="3">
    <source>
        <dbReference type="ARBA" id="ARBA00022692"/>
    </source>
</evidence>
<keyword evidence="10" id="KW-1185">Reference proteome</keyword>
<dbReference type="InterPro" id="IPR022837">
    <property type="entry name" value="MsrQ-like"/>
</dbReference>
<dbReference type="PANTHER" id="PTHR36964:SF1">
    <property type="entry name" value="PROTEIN-METHIONINE-SULFOXIDE REDUCTASE HEME-BINDING SUBUNIT MSRQ"/>
    <property type="match status" value="1"/>
</dbReference>
<feature type="transmembrane region" description="Helical" evidence="7">
    <location>
        <begin position="145"/>
        <end position="165"/>
    </location>
</feature>
<dbReference type="GO" id="GO:0005886">
    <property type="term" value="C:plasma membrane"/>
    <property type="evidence" value="ECO:0007669"/>
    <property type="project" value="TreeGrafter"/>
</dbReference>
<dbReference type="EMBL" id="NHSD01000174">
    <property type="protein sequence ID" value="MBK5926834.1"/>
    <property type="molecule type" value="Genomic_DNA"/>
</dbReference>
<organism evidence="9 10">
    <name type="scientific">Rhodobaculum claviforme</name>
    <dbReference type="NCBI Taxonomy" id="1549854"/>
    <lineage>
        <taxon>Bacteria</taxon>
        <taxon>Pseudomonadati</taxon>
        <taxon>Pseudomonadota</taxon>
        <taxon>Alphaproteobacteria</taxon>
        <taxon>Rhodobacterales</taxon>
        <taxon>Paracoccaceae</taxon>
        <taxon>Rhodobaculum</taxon>
    </lineage>
</organism>
<evidence type="ECO:0000256" key="6">
    <source>
        <dbReference type="ARBA" id="ARBA00023136"/>
    </source>
</evidence>
<dbReference type="GO" id="GO:0010181">
    <property type="term" value="F:FMN binding"/>
    <property type="evidence" value="ECO:0007669"/>
    <property type="project" value="TreeGrafter"/>
</dbReference>
<comment type="subcellular location">
    <subcellularLocation>
        <location evidence="1">Membrane</location>
        <topology evidence="1">Multi-pass membrane protein</topology>
    </subcellularLocation>
</comment>
<dbReference type="AlphaFoldDB" id="A0A934WIF6"/>
<name>A0A934WIF6_9RHOB</name>
<keyword evidence="6 7" id="KW-0472">Membrane</keyword>
<keyword evidence="5" id="KW-0408">Iron</keyword>
<sequence length="194" mass="20876">MRAFALVGWAVALAGAVPGLWLAWQWQTGALGFVPDEALLHWTGRFALVFLVATLALGPLHIAAQWRPLFAARRPMGLWAFGYGAAHLGIWAALDQAGIAAFIWAEITTMLHLQLGLAALLLLLPLAATSTNAALRALTLRRWSALHLLVWPATLIALSHAWMVARFENPLVVALGALTLAMLVTRVIAGVRQG</sequence>
<accession>A0A934WIF6</accession>
<protein>
    <recommendedName>
        <fullName evidence="8">Ferric oxidoreductase domain-containing protein</fullName>
    </recommendedName>
</protein>
<dbReference type="PANTHER" id="PTHR36964">
    <property type="entry name" value="PROTEIN-METHIONINE-SULFOXIDE REDUCTASE HEME-BINDING SUBUNIT MSRQ"/>
    <property type="match status" value="1"/>
</dbReference>